<dbReference type="EMBL" id="VKKY01000002">
    <property type="protein sequence ID" value="KAA3438480.1"/>
    <property type="molecule type" value="Genomic_DNA"/>
</dbReference>
<keyword evidence="2" id="KW-1185">Reference proteome</keyword>
<protein>
    <submittedName>
        <fullName evidence="1">Uncharacterized protein</fullName>
    </submittedName>
</protein>
<dbReference type="AlphaFoldDB" id="A0A5B6TH14"/>
<sequence>MKPLADVLGNMPQAKDWSGKIDYSTRPKLAYMLPEIAIKNLYTWAKDETVPAGLGDGVQIASNEHLEQERKAMELPFAASEMLNDLLKIGQFYRNNPILETPYTMTVPNMVAREQIPEIGDMETVLVEDASDDPTVPSGSAIYTFYRQVSSDQPDTWVKEEQEEYYINGIEPRIALLTDTTRTFTLKQGIITQQVTRRVADFTGLHFAVLLPKYHEITQRVLARVQLFTVNVLLTAQDFAELDSTVPIWIEQFKDYYYLNKVTDYTSEAVPCEAELIKLN</sequence>
<reference evidence="1 2" key="1">
    <citation type="submission" date="2019-07" db="EMBL/GenBank/DDBJ databases">
        <title>Rufibacter sp. nov., isolated from lake sediment.</title>
        <authorList>
            <person name="Qu J.-H."/>
        </authorList>
    </citation>
    <scope>NUCLEOTIDE SEQUENCE [LARGE SCALE GENOMIC DNA]</scope>
    <source>
        <strain evidence="1 2">NBS58-1</strain>
    </source>
</reference>
<evidence type="ECO:0000313" key="2">
    <source>
        <dbReference type="Proteomes" id="UP000324133"/>
    </source>
</evidence>
<evidence type="ECO:0000313" key="1">
    <source>
        <dbReference type="EMBL" id="KAA3438480.1"/>
    </source>
</evidence>
<name>A0A5B6TH14_9BACT</name>
<accession>A0A5B6TH14</accession>
<proteinExistence type="predicted"/>
<dbReference type="OrthoDB" id="893166at2"/>
<comment type="caution">
    <text evidence="1">The sequence shown here is derived from an EMBL/GenBank/DDBJ whole genome shotgun (WGS) entry which is preliminary data.</text>
</comment>
<organism evidence="1 2">
    <name type="scientific">Rufibacter hautae</name>
    <dbReference type="NCBI Taxonomy" id="2595005"/>
    <lineage>
        <taxon>Bacteria</taxon>
        <taxon>Pseudomonadati</taxon>
        <taxon>Bacteroidota</taxon>
        <taxon>Cytophagia</taxon>
        <taxon>Cytophagales</taxon>
        <taxon>Hymenobacteraceae</taxon>
        <taxon>Rufibacter</taxon>
    </lineage>
</organism>
<gene>
    <name evidence="1" type="ORF">FOA19_14695</name>
</gene>
<dbReference type="Proteomes" id="UP000324133">
    <property type="component" value="Unassembled WGS sequence"/>
</dbReference>